<feature type="transmembrane region" description="Helical" evidence="1">
    <location>
        <begin position="117"/>
        <end position="135"/>
    </location>
</feature>
<name>A0ABN2JR79_9ACTN</name>
<accession>A0ABN2JR79</accession>
<feature type="transmembrane region" description="Helical" evidence="1">
    <location>
        <begin position="92"/>
        <end position="111"/>
    </location>
</feature>
<organism evidence="2 3">
    <name type="scientific">Aeromicrobium alkaliterrae</name>
    <dbReference type="NCBI Taxonomy" id="302168"/>
    <lineage>
        <taxon>Bacteria</taxon>
        <taxon>Bacillati</taxon>
        <taxon>Actinomycetota</taxon>
        <taxon>Actinomycetes</taxon>
        <taxon>Propionibacteriales</taxon>
        <taxon>Nocardioidaceae</taxon>
        <taxon>Aeromicrobium</taxon>
    </lineage>
</organism>
<keyword evidence="1" id="KW-1133">Transmembrane helix</keyword>
<keyword evidence="1" id="KW-0472">Membrane</keyword>
<proteinExistence type="predicted"/>
<keyword evidence="1" id="KW-0812">Transmembrane</keyword>
<evidence type="ECO:0000256" key="1">
    <source>
        <dbReference type="SAM" id="Phobius"/>
    </source>
</evidence>
<keyword evidence="3" id="KW-1185">Reference proteome</keyword>
<protein>
    <recommendedName>
        <fullName evidence="4">MFS transporter</fullName>
    </recommendedName>
</protein>
<evidence type="ECO:0000313" key="2">
    <source>
        <dbReference type="EMBL" id="GAA1735504.1"/>
    </source>
</evidence>
<sequence>MTVPSSPGGTAVARTARTLAFALVSAPLYVLVAVWFAAPEAEEDLPVLLVAATIGVVVVGWGLAQTLGYRTAPLAFGEDQTVALQRFQTLMLLRFVLTEAPVMLGIAAAFALPYGPWPAVVAVVVGLPALAFHVWPSRRVVDKVATRLESGGVPSGLREAFGHR</sequence>
<comment type="caution">
    <text evidence="2">The sequence shown here is derived from an EMBL/GenBank/DDBJ whole genome shotgun (WGS) entry which is preliminary data.</text>
</comment>
<dbReference type="EMBL" id="BAAAME010000003">
    <property type="protein sequence ID" value="GAA1735504.1"/>
    <property type="molecule type" value="Genomic_DNA"/>
</dbReference>
<dbReference type="Proteomes" id="UP001501057">
    <property type="component" value="Unassembled WGS sequence"/>
</dbReference>
<feature type="transmembrane region" description="Helical" evidence="1">
    <location>
        <begin position="20"/>
        <end position="39"/>
    </location>
</feature>
<evidence type="ECO:0008006" key="4">
    <source>
        <dbReference type="Google" id="ProtNLM"/>
    </source>
</evidence>
<reference evidence="2 3" key="1">
    <citation type="journal article" date="2019" name="Int. J. Syst. Evol. Microbiol.">
        <title>The Global Catalogue of Microorganisms (GCM) 10K type strain sequencing project: providing services to taxonomists for standard genome sequencing and annotation.</title>
        <authorList>
            <consortium name="The Broad Institute Genomics Platform"/>
            <consortium name="The Broad Institute Genome Sequencing Center for Infectious Disease"/>
            <person name="Wu L."/>
            <person name="Ma J."/>
        </authorList>
    </citation>
    <scope>NUCLEOTIDE SEQUENCE [LARGE SCALE GENOMIC DNA]</scope>
    <source>
        <strain evidence="2 3">JCM 13518</strain>
    </source>
</reference>
<evidence type="ECO:0000313" key="3">
    <source>
        <dbReference type="Proteomes" id="UP001501057"/>
    </source>
</evidence>
<feature type="transmembrane region" description="Helical" evidence="1">
    <location>
        <begin position="45"/>
        <end position="64"/>
    </location>
</feature>
<gene>
    <name evidence="2" type="ORF">GCM10009710_14910</name>
</gene>
<dbReference type="RefSeq" id="WP_344199492.1">
    <property type="nucleotide sequence ID" value="NZ_BAAAME010000003.1"/>
</dbReference>